<dbReference type="GO" id="GO:0008380">
    <property type="term" value="P:RNA splicing"/>
    <property type="evidence" value="ECO:0007669"/>
    <property type="project" value="UniProtKB-KW"/>
</dbReference>
<dbReference type="EMBL" id="JANCYW010000006">
    <property type="protein sequence ID" value="KAK4535765.1"/>
    <property type="molecule type" value="Genomic_DNA"/>
</dbReference>
<accession>A0AAV9IUH9</accession>
<dbReference type="InterPro" id="IPR000504">
    <property type="entry name" value="RRM_dom"/>
</dbReference>
<dbReference type="GO" id="GO:0006397">
    <property type="term" value="P:mRNA processing"/>
    <property type="evidence" value="ECO:0007669"/>
    <property type="project" value="UniProtKB-KW"/>
</dbReference>
<proteinExistence type="predicted"/>
<keyword evidence="1" id="KW-0507">mRNA processing</keyword>
<dbReference type="PANTHER" id="PTHR23139">
    <property type="entry name" value="RNA-BINDING PROTEIN"/>
    <property type="match status" value="1"/>
</dbReference>
<dbReference type="Pfam" id="PF00076">
    <property type="entry name" value="RRM_1"/>
    <property type="match status" value="1"/>
</dbReference>
<evidence type="ECO:0000313" key="8">
    <source>
        <dbReference type="Proteomes" id="UP001301350"/>
    </source>
</evidence>
<evidence type="ECO:0000313" key="7">
    <source>
        <dbReference type="EMBL" id="KAK4535765.1"/>
    </source>
</evidence>
<dbReference type="InterPro" id="IPR012677">
    <property type="entry name" value="Nucleotide-bd_a/b_plait_sf"/>
</dbReference>
<evidence type="ECO:0000256" key="4">
    <source>
        <dbReference type="PROSITE-ProRule" id="PRU00176"/>
    </source>
</evidence>
<feature type="compositionally biased region" description="Low complexity" evidence="5">
    <location>
        <begin position="166"/>
        <end position="180"/>
    </location>
</feature>
<dbReference type="InterPro" id="IPR003954">
    <property type="entry name" value="RRM_euk-type"/>
</dbReference>
<name>A0AAV9IUH9_CYACA</name>
<dbReference type="AlphaFoldDB" id="A0AAV9IUH9"/>
<keyword evidence="2 4" id="KW-0694">RNA-binding</keyword>
<reference evidence="7 8" key="1">
    <citation type="submission" date="2022-07" db="EMBL/GenBank/DDBJ databases">
        <title>Genome-wide signatures of adaptation to extreme environments.</title>
        <authorList>
            <person name="Cho C.H."/>
            <person name="Yoon H.S."/>
        </authorList>
    </citation>
    <scope>NUCLEOTIDE SEQUENCE [LARGE SCALE GENOMIC DNA]</scope>
    <source>
        <strain evidence="7 8">DBV 063 E5</strain>
    </source>
</reference>
<evidence type="ECO:0000256" key="5">
    <source>
        <dbReference type="SAM" id="MobiDB-lite"/>
    </source>
</evidence>
<dbReference type="SMART" id="SM00361">
    <property type="entry name" value="RRM_1"/>
    <property type="match status" value="2"/>
</dbReference>
<feature type="compositionally biased region" description="Basic residues" evidence="5">
    <location>
        <begin position="196"/>
        <end position="207"/>
    </location>
</feature>
<dbReference type="GO" id="GO:0003723">
    <property type="term" value="F:RNA binding"/>
    <property type="evidence" value="ECO:0007669"/>
    <property type="project" value="UniProtKB-UniRule"/>
</dbReference>
<dbReference type="SUPFAM" id="SSF54928">
    <property type="entry name" value="RNA-binding domain, RBD"/>
    <property type="match status" value="3"/>
</dbReference>
<dbReference type="InterPro" id="IPR035979">
    <property type="entry name" value="RBD_domain_sf"/>
</dbReference>
<feature type="compositionally biased region" description="Basic and acidic residues" evidence="5">
    <location>
        <begin position="30"/>
        <end position="57"/>
    </location>
</feature>
<evidence type="ECO:0000256" key="1">
    <source>
        <dbReference type="ARBA" id="ARBA00022664"/>
    </source>
</evidence>
<keyword evidence="3" id="KW-0508">mRNA splicing</keyword>
<evidence type="ECO:0000256" key="3">
    <source>
        <dbReference type="ARBA" id="ARBA00023187"/>
    </source>
</evidence>
<feature type="region of interest" description="Disordered" evidence="5">
    <location>
        <begin position="166"/>
        <end position="239"/>
    </location>
</feature>
<dbReference type="Proteomes" id="UP001301350">
    <property type="component" value="Unassembled WGS sequence"/>
</dbReference>
<gene>
    <name evidence="7" type="ORF">CDCA_CDCA06G1790</name>
</gene>
<keyword evidence="8" id="KW-1185">Reference proteome</keyword>
<dbReference type="PROSITE" id="PS50102">
    <property type="entry name" value="RRM"/>
    <property type="match status" value="1"/>
</dbReference>
<evidence type="ECO:0000259" key="6">
    <source>
        <dbReference type="PROSITE" id="PS50102"/>
    </source>
</evidence>
<feature type="domain" description="RRM" evidence="6">
    <location>
        <begin position="647"/>
        <end position="734"/>
    </location>
</feature>
<organism evidence="7 8">
    <name type="scientific">Cyanidium caldarium</name>
    <name type="common">Red alga</name>
    <dbReference type="NCBI Taxonomy" id="2771"/>
    <lineage>
        <taxon>Eukaryota</taxon>
        <taxon>Rhodophyta</taxon>
        <taxon>Bangiophyceae</taxon>
        <taxon>Cyanidiales</taxon>
        <taxon>Cyanidiaceae</taxon>
        <taxon>Cyanidium</taxon>
    </lineage>
</organism>
<dbReference type="Gene3D" id="3.30.70.330">
    <property type="match status" value="4"/>
</dbReference>
<feature type="region of interest" description="Disordered" evidence="5">
    <location>
        <begin position="1"/>
        <end position="73"/>
    </location>
</feature>
<sequence length="837" mass="90777">MVLTRRMRSEGRTEEDAVGAENHVVAAVESEARRSSGEKRRTRRLRAESEAERKMAADGRAAVASTKRQRARKVAREEEQWDNVTERLQELEHRATETLPAAAALPRPNLSTVASTEASEELERDLRARIAAAMQSRQVIRAVRTERLSDTKTDVEALRRAAPAATAALPAQPLPAGRAASVPSARATDGATNQSVRRKRPRRRRRAAATLFPNHRPPSEASPSRPVDARSLRRAHGPFPATSPLEAMSQQAVRWVQAAATGSASAAFTRDALANDSLDARLSQLFWHGPESATLLARRVVVTNVPPTATSDSLQVFLVQAMLATKCASHDYAAWQRRHRDWITALARQAHRRTQHPYAAGLAIAAGAADVQPPPSFLPFSAVRSVQRMTGRPLAFVECTFVAEATGLMALSGLLFQGYQLRMRRPREFDADAWTAAFTASAASATSVQEVTTGLREPPAGFSTAALQEQIVSPEVDMSLASTTTAATAIAVGADRTPGAPTPAVCYVGGIPHHFTELQVLERLRVAAAEQPLRLQAFVLMRESSTGLSRGFAFVQWHAADASMAPEAWQCAVDAVLEALCSMPLPETGRPLTARRATLERPNAASHTASQGEMKTGELGDVDGATVSAVPVESTSVTPSRPVLALQQLLAADVAGDQAEVTDIVEEMREEFAAYGTVVEVRVQPETHTAVSSHRSDATVYVQFATDDEARAAWAAMQHRQFDGRPVHAALVPLSELPPALASEMCVLQLVQLASRDALRDAQERQDILEDVREELALHAPVMRVWLADQEEEEGEQEAAQYVSVCAAFAQRADAQRAAAAVHGRYFDGRRIQTRLQ</sequence>
<protein>
    <recommendedName>
        <fullName evidence="6">RRM domain-containing protein</fullName>
    </recommendedName>
</protein>
<comment type="caution">
    <text evidence="7">The sequence shown here is derived from an EMBL/GenBank/DDBJ whole genome shotgun (WGS) entry which is preliminary data.</text>
</comment>
<evidence type="ECO:0000256" key="2">
    <source>
        <dbReference type="ARBA" id="ARBA00022884"/>
    </source>
</evidence>
<dbReference type="CDD" id="cd12232">
    <property type="entry name" value="RRM3_U2AF65"/>
    <property type="match status" value="1"/>
</dbReference>